<dbReference type="EMBL" id="RRYP01003209">
    <property type="protein sequence ID" value="TNV84023.1"/>
    <property type="molecule type" value="Genomic_DNA"/>
</dbReference>
<evidence type="ECO:0000259" key="2">
    <source>
        <dbReference type="PROSITE" id="PS50033"/>
    </source>
</evidence>
<feature type="compositionally biased region" description="Basic and acidic residues" evidence="1">
    <location>
        <begin position="419"/>
        <end position="433"/>
    </location>
</feature>
<keyword evidence="4" id="KW-1185">Reference proteome</keyword>
<dbReference type="Gene3D" id="3.40.30.10">
    <property type="entry name" value="Glutaredoxin"/>
    <property type="match status" value="1"/>
</dbReference>
<name>A0A8J8NYK8_HALGN</name>
<dbReference type="SMART" id="SM00166">
    <property type="entry name" value="UBX"/>
    <property type="match status" value="1"/>
</dbReference>
<feature type="region of interest" description="Disordered" evidence="1">
    <location>
        <begin position="18"/>
        <end position="42"/>
    </location>
</feature>
<feature type="region of interest" description="Disordered" evidence="1">
    <location>
        <begin position="99"/>
        <end position="125"/>
    </location>
</feature>
<dbReference type="InterPro" id="IPR050730">
    <property type="entry name" value="UBX_domain-protein"/>
</dbReference>
<feature type="compositionally biased region" description="Acidic residues" evidence="1">
    <location>
        <begin position="103"/>
        <end position="119"/>
    </location>
</feature>
<dbReference type="PROSITE" id="PS50033">
    <property type="entry name" value="UBX"/>
    <property type="match status" value="1"/>
</dbReference>
<proteinExistence type="predicted"/>
<evidence type="ECO:0000313" key="3">
    <source>
        <dbReference type="EMBL" id="TNV84023.1"/>
    </source>
</evidence>
<feature type="region of interest" description="Disordered" evidence="1">
    <location>
        <begin position="412"/>
        <end position="433"/>
    </location>
</feature>
<dbReference type="Pfam" id="PF00789">
    <property type="entry name" value="UBX"/>
    <property type="match status" value="1"/>
</dbReference>
<dbReference type="OrthoDB" id="306351at2759"/>
<dbReference type="Proteomes" id="UP000785679">
    <property type="component" value="Unassembled WGS sequence"/>
</dbReference>
<feature type="domain" description="UBX" evidence="2">
    <location>
        <begin position="470"/>
        <end position="554"/>
    </location>
</feature>
<dbReference type="InterPro" id="IPR001012">
    <property type="entry name" value="UBX_dom"/>
</dbReference>
<dbReference type="AlphaFoldDB" id="A0A8J8NYK8"/>
<comment type="caution">
    <text evidence="3">The sequence shown here is derived from an EMBL/GenBank/DDBJ whole genome shotgun (WGS) entry which is preliminary data.</text>
</comment>
<sequence>MLEKSNWDETAAANEYFARQVQQNNRPRSAAAATPGYEDDINVRAPMQFQQERLIGGNEADENMGLLFTRRPQSAQVPQRSERFYRFIGDNLDTHLEARQGAEENEEESDDSESDDEEQKEGGQRRPLIKRIGGVIGNLFLKLWKGIVWLFDSNPQAAVRRESTLRQENSLEFNRIFNERINRLVNPQNQQVANPEFASLYTGPSFYKLCEDARRKRKPILILLLRSKTSKSQHNIILRNLLYPEHLRTTINTNFIVYGIYERPTADENLHRALTFPSQANIALFTLFVGHDASIQVASRLAGRREGDFSVSLVAQFLDENLQLYRLIAEEDPEYRRVSILQDAGLIPVTGNGLQPMQSPFAQFFGGGVDEPLGARPRTSSGALLDETRLLKERQKRELEEAQYLDQIKQLQQNQQEEEERRIQQEMEDREREEEEFKQAQQALEEAYAEQRQIKAQESQKILPPEPEANDPNACNIMIRLPGSGERVSRVFLKEHTVSVLYAFVDSLGDRVQWESGHTHPAYTIMQSMPRKEYKDKSRKLGEEGLFPRALLVIKEDD</sequence>
<dbReference type="CDD" id="cd01767">
    <property type="entry name" value="UBX"/>
    <property type="match status" value="1"/>
</dbReference>
<dbReference type="SUPFAM" id="SSF54236">
    <property type="entry name" value="Ubiquitin-like"/>
    <property type="match status" value="1"/>
</dbReference>
<protein>
    <recommendedName>
        <fullName evidence="2">UBX domain-containing protein</fullName>
    </recommendedName>
</protein>
<organism evidence="3 4">
    <name type="scientific">Halteria grandinella</name>
    <dbReference type="NCBI Taxonomy" id="5974"/>
    <lineage>
        <taxon>Eukaryota</taxon>
        <taxon>Sar</taxon>
        <taxon>Alveolata</taxon>
        <taxon>Ciliophora</taxon>
        <taxon>Intramacronucleata</taxon>
        <taxon>Spirotrichea</taxon>
        <taxon>Stichotrichia</taxon>
        <taxon>Sporadotrichida</taxon>
        <taxon>Halteriidae</taxon>
        <taxon>Halteria</taxon>
    </lineage>
</organism>
<dbReference type="PANTHER" id="PTHR23322:SF93">
    <property type="entry name" value="UBX DOMAIN-CONTAINING PROTEIN 8"/>
    <property type="match status" value="1"/>
</dbReference>
<dbReference type="InterPro" id="IPR029071">
    <property type="entry name" value="Ubiquitin-like_domsf"/>
</dbReference>
<reference evidence="3" key="1">
    <citation type="submission" date="2019-06" db="EMBL/GenBank/DDBJ databases">
        <authorList>
            <person name="Zheng W."/>
        </authorList>
    </citation>
    <scope>NUCLEOTIDE SEQUENCE</scope>
    <source>
        <strain evidence="3">QDHG01</strain>
    </source>
</reference>
<dbReference type="PANTHER" id="PTHR23322">
    <property type="entry name" value="FAS-ASSOCIATED PROTEIN"/>
    <property type="match status" value="1"/>
</dbReference>
<dbReference type="Gene3D" id="3.10.20.90">
    <property type="entry name" value="Phosphatidylinositol 3-kinase Catalytic Subunit, Chain A, domain 1"/>
    <property type="match status" value="1"/>
</dbReference>
<evidence type="ECO:0000256" key="1">
    <source>
        <dbReference type="SAM" id="MobiDB-lite"/>
    </source>
</evidence>
<dbReference type="GO" id="GO:0043130">
    <property type="term" value="F:ubiquitin binding"/>
    <property type="evidence" value="ECO:0007669"/>
    <property type="project" value="TreeGrafter"/>
</dbReference>
<evidence type="ECO:0000313" key="4">
    <source>
        <dbReference type="Proteomes" id="UP000785679"/>
    </source>
</evidence>
<accession>A0A8J8NYK8</accession>
<gene>
    <name evidence="3" type="ORF">FGO68_gene14995</name>
</gene>